<sequence length="236" mass="27065">MIAKHHLSYDEILNNLFSSSIHLQYGDSDSLFQTASYFAPSAETRVSPSSFIFTEPKDTPDLFAIINEICCLSVRLVYTINDSINGEGSCYISFADLILLKNITYKYCETVPGSDYLPLYKNIVHIRICDKYFLAIVMRNDLLKCFLRKNNSIQEDLIELALNYLIKMSTLLTYGISDSSEQTKLISLSISKLNPLIVLWYYIPVRVGVMEQHESQHFLTFLSLARLQKAQHCLLY</sequence>
<evidence type="ECO:0000313" key="1">
    <source>
        <dbReference type="EMBL" id="KRZ38149.1"/>
    </source>
</evidence>
<dbReference type="Proteomes" id="UP000054826">
    <property type="component" value="Unassembled WGS sequence"/>
</dbReference>
<gene>
    <name evidence="1" type="ORF">T4C_6225</name>
</gene>
<dbReference type="EMBL" id="JYDV01000049">
    <property type="protein sequence ID" value="KRZ38149.1"/>
    <property type="molecule type" value="Genomic_DNA"/>
</dbReference>
<reference evidence="1 2" key="1">
    <citation type="submission" date="2015-01" db="EMBL/GenBank/DDBJ databases">
        <title>Evolution of Trichinella species and genotypes.</title>
        <authorList>
            <person name="Korhonen P.K."/>
            <person name="Edoardo P."/>
            <person name="Giuseppe L.R."/>
            <person name="Gasser R.B."/>
        </authorList>
    </citation>
    <scope>NUCLEOTIDE SEQUENCE [LARGE SCALE GENOMIC DNA]</scope>
    <source>
        <strain evidence="1">ISS176</strain>
    </source>
</reference>
<proteinExistence type="predicted"/>
<evidence type="ECO:0000313" key="2">
    <source>
        <dbReference type="Proteomes" id="UP000054826"/>
    </source>
</evidence>
<comment type="caution">
    <text evidence="1">The sequence shown here is derived from an EMBL/GenBank/DDBJ whole genome shotgun (WGS) entry which is preliminary data.</text>
</comment>
<name>A0A0V1JU97_TRIPS</name>
<accession>A0A0V1JU97</accession>
<organism evidence="1 2">
    <name type="scientific">Trichinella pseudospiralis</name>
    <name type="common">Parasitic roundworm</name>
    <dbReference type="NCBI Taxonomy" id="6337"/>
    <lineage>
        <taxon>Eukaryota</taxon>
        <taxon>Metazoa</taxon>
        <taxon>Ecdysozoa</taxon>
        <taxon>Nematoda</taxon>
        <taxon>Enoplea</taxon>
        <taxon>Dorylaimia</taxon>
        <taxon>Trichinellida</taxon>
        <taxon>Trichinellidae</taxon>
        <taxon>Trichinella</taxon>
    </lineage>
</organism>
<protein>
    <submittedName>
        <fullName evidence="1">Uncharacterized protein</fullName>
    </submittedName>
</protein>
<dbReference type="AlphaFoldDB" id="A0A0V1JU97"/>